<proteinExistence type="predicted"/>
<dbReference type="Proteomes" id="UP000634136">
    <property type="component" value="Unassembled WGS sequence"/>
</dbReference>
<comment type="caution">
    <text evidence="1">The sequence shown here is derived from an EMBL/GenBank/DDBJ whole genome shotgun (WGS) entry which is preliminary data.</text>
</comment>
<gene>
    <name evidence="1" type="ORF">G2W53_039190</name>
</gene>
<dbReference type="AlphaFoldDB" id="A0A834T0Y2"/>
<accession>A0A834T0Y2</accession>
<dbReference type="OrthoDB" id="1424955at2759"/>
<dbReference type="EMBL" id="JAAIUW010000012">
    <property type="protein sequence ID" value="KAF7807029.1"/>
    <property type="molecule type" value="Genomic_DNA"/>
</dbReference>
<evidence type="ECO:0000313" key="1">
    <source>
        <dbReference type="EMBL" id="KAF7807029.1"/>
    </source>
</evidence>
<organism evidence="1 2">
    <name type="scientific">Senna tora</name>
    <dbReference type="NCBI Taxonomy" id="362788"/>
    <lineage>
        <taxon>Eukaryota</taxon>
        <taxon>Viridiplantae</taxon>
        <taxon>Streptophyta</taxon>
        <taxon>Embryophyta</taxon>
        <taxon>Tracheophyta</taxon>
        <taxon>Spermatophyta</taxon>
        <taxon>Magnoliopsida</taxon>
        <taxon>eudicotyledons</taxon>
        <taxon>Gunneridae</taxon>
        <taxon>Pentapetalae</taxon>
        <taxon>rosids</taxon>
        <taxon>fabids</taxon>
        <taxon>Fabales</taxon>
        <taxon>Fabaceae</taxon>
        <taxon>Caesalpinioideae</taxon>
        <taxon>Cassia clade</taxon>
        <taxon>Senna</taxon>
    </lineage>
</organism>
<evidence type="ECO:0000313" key="2">
    <source>
        <dbReference type="Proteomes" id="UP000634136"/>
    </source>
</evidence>
<keyword evidence="2" id="KW-1185">Reference proteome</keyword>
<sequence>MIQFRVWDKSSIFKHSRSQDGFTNTYGSVWYLGMKACNFLSPCCICLSSLVRPPRLPVEARRHLSSSVKQKLDKREVGTIDRSQDIARLQEFYKRYREKHNVDQLREEEKKLRESGTIIGQRKAFYFPWAMLASAVIFGSPNPTELKRSSGVTFKGRSYRLGG</sequence>
<protein>
    <submittedName>
        <fullName evidence="1">Callose synthase 9</fullName>
    </submittedName>
</protein>
<name>A0A834T0Y2_9FABA</name>
<reference evidence="1" key="1">
    <citation type="submission" date="2020-09" db="EMBL/GenBank/DDBJ databases">
        <title>Genome-Enabled Discovery of Anthraquinone Biosynthesis in Senna tora.</title>
        <authorList>
            <person name="Kang S.-H."/>
            <person name="Pandey R.P."/>
            <person name="Lee C.-M."/>
            <person name="Sim J.-S."/>
            <person name="Jeong J.-T."/>
            <person name="Choi B.-S."/>
            <person name="Jung M."/>
            <person name="Ginzburg D."/>
            <person name="Zhao K."/>
            <person name="Won S.Y."/>
            <person name="Oh T.-J."/>
            <person name="Yu Y."/>
            <person name="Kim N.-H."/>
            <person name="Lee O.R."/>
            <person name="Lee T.-H."/>
            <person name="Bashyal P."/>
            <person name="Kim T.-S."/>
            <person name="Lee W.-H."/>
            <person name="Kawkins C."/>
            <person name="Kim C.-K."/>
            <person name="Kim J.S."/>
            <person name="Ahn B.O."/>
            <person name="Rhee S.Y."/>
            <person name="Sohng J.K."/>
        </authorList>
    </citation>
    <scope>NUCLEOTIDE SEQUENCE</scope>
    <source>
        <tissue evidence="1">Leaf</tissue>
    </source>
</reference>